<dbReference type="HOGENOM" id="CLU_021802_11_2_5"/>
<evidence type="ECO:0000256" key="5">
    <source>
        <dbReference type="ARBA" id="ARBA00022833"/>
    </source>
</evidence>
<dbReference type="InterPro" id="IPR011650">
    <property type="entry name" value="Peptidase_M20_dimer"/>
</dbReference>
<dbReference type="SUPFAM" id="SSF53187">
    <property type="entry name" value="Zn-dependent exopeptidases"/>
    <property type="match status" value="1"/>
</dbReference>
<evidence type="ECO:0000313" key="7">
    <source>
        <dbReference type="EMBL" id="EIM26329.1"/>
    </source>
</evidence>
<keyword evidence="8" id="KW-1185">Reference proteome</keyword>
<dbReference type="GO" id="GO:0016787">
    <property type="term" value="F:hydrolase activity"/>
    <property type="evidence" value="ECO:0007669"/>
    <property type="project" value="UniProtKB-KW"/>
</dbReference>
<keyword evidence="5" id="KW-0862">Zinc</keyword>
<name>I4YQT7_9HYPH</name>
<keyword evidence="4" id="KW-0378">Hydrolase</keyword>
<evidence type="ECO:0000256" key="1">
    <source>
        <dbReference type="ARBA" id="ARBA00001947"/>
    </source>
</evidence>
<dbReference type="InterPro" id="IPR036264">
    <property type="entry name" value="Bact_exopeptidase_dim_dom"/>
</dbReference>
<proteinExistence type="inferred from homology"/>
<organism evidence="7 8">
    <name type="scientific">Microvirga lotononidis</name>
    <dbReference type="NCBI Taxonomy" id="864069"/>
    <lineage>
        <taxon>Bacteria</taxon>
        <taxon>Pseudomonadati</taxon>
        <taxon>Pseudomonadota</taxon>
        <taxon>Alphaproteobacteria</taxon>
        <taxon>Hyphomicrobiales</taxon>
        <taxon>Methylobacteriaceae</taxon>
        <taxon>Microvirga</taxon>
    </lineage>
</organism>
<dbReference type="Proteomes" id="UP000003947">
    <property type="component" value="Unassembled WGS sequence"/>
</dbReference>
<evidence type="ECO:0000256" key="3">
    <source>
        <dbReference type="ARBA" id="ARBA00022723"/>
    </source>
</evidence>
<dbReference type="PANTHER" id="PTHR43808">
    <property type="entry name" value="ACETYLORNITHINE DEACETYLASE"/>
    <property type="match status" value="1"/>
</dbReference>
<dbReference type="RefSeq" id="WP_009762380.1">
    <property type="nucleotide sequence ID" value="NZ_CP141049.1"/>
</dbReference>
<dbReference type="eggNOG" id="COG0624">
    <property type="taxonomic scope" value="Bacteria"/>
</dbReference>
<dbReference type="Gene3D" id="1.10.150.900">
    <property type="match status" value="1"/>
</dbReference>
<dbReference type="GO" id="GO:0046872">
    <property type="term" value="F:metal ion binding"/>
    <property type="evidence" value="ECO:0007669"/>
    <property type="project" value="UniProtKB-KW"/>
</dbReference>
<comment type="cofactor">
    <cofactor evidence="1">
        <name>Zn(2+)</name>
        <dbReference type="ChEBI" id="CHEBI:29105"/>
    </cofactor>
</comment>
<dbReference type="AlphaFoldDB" id="I4YQT7"/>
<evidence type="ECO:0000256" key="2">
    <source>
        <dbReference type="ARBA" id="ARBA00006247"/>
    </source>
</evidence>
<evidence type="ECO:0000256" key="4">
    <source>
        <dbReference type="ARBA" id="ARBA00022801"/>
    </source>
</evidence>
<dbReference type="STRING" id="864069.MicloDRAFT_00028780"/>
<dbReference type="InterPro" id="IPR002933">
    <property type="entry name" value="Peptidase_M20"/>
</dbReference>
<evidence type="ECO:0000259" key="6">
    <source>
        <dbReference type="Pfam" id="PF07687"/>
    </source>
</evidence>
<dbReference type="Pfam" id="PF01546">
    <property type="entry name" value="Peptidase_M20"/>
    <property type="match status" value="1"/>
</dbReference>
<dbReference type="OrthoDB" id="9809784at2"/>
<protein>
    <submittedName>
        <fullName evidence="7">Acetylornithine deacetylase/succinyldiaminopimelate desuccinylase-like deacylase</fullName>
    </submittedName>
</protein>
<reference evidence="7 8" key="1">
    <citation type="submission" date="2012-02" db="EMBL/GenBank/DDBJ databases">
        <title>Improved High-Quality Draft sequence of Microvirga sp. WSM3557.</title>
        <authorList>
            <consortium name="US DOE Joint Genome Institute"/>
            <person name="Lucas S."/>
            <person name="Han J."/>
            <person name="Lapidus A."/>
            <person name="Cheng J.-F."/>
            <person name="Goodwin L."/>
            <person name="Pitluck S."/>
            <person name="Peters L."/>
            <person name="Zhang X."/>
            <person name="Detter J.C."/>
            <person name="Han C."/>
            <person name="Tapia R."/>
            <person name="Land M."/>
            <person name="Hauser L."/>
            <person name="Kyrpides N."/>
            <person name="Ivanova N."/>
            <person name="Pagani I."/>
            <person name="Brau L."/>
            <person name="Yates R."/>
            <person name="O'Hara G."/>
            <person name="Rui T."/>
            <person name="Howieson J."/>
            <person name="Reeve W."/>
            <person name="Woyke T."/>
        </authorList>
    </citation>
    <scope>NUCLEOTIDE SEQUENCE [LARGE SCALE GENOMIC DNA]</scope>
    <source>
        <strain evidence="7 8">WSM3557</strain>
    </source>
</reference>
<dbReference type="PANTHER" id="PTHR43808:SF8">
    <property type="entry name" value="PEPTIDASE M20 DIMERISATION DOMAIN-CONTAINING PROTEIN"/>
    <property type="match status" value="1"/>
</dbReference>
<keyword evidence="3" id="KW-0479">Metal-binding</keyword>
<dbReference type="InterPro" id="IPR050072">
    <property type="entry name" value="Peptidase_M20A"/>
</dbReference>
<dbReference type="Pfam" id="PF07687">
    <property type="entry name" value="M20_dimer"/>
    <property type="match status" value="1"/>
</dbReference>
<dbReference type="PROSITE" id="PS00758">
    <property type="entry name" value="ARGE_DAPE_CPG2_1"/>
    <property type="match status" value="1"/>
</dbReference>
<dbReference type="InterPro" id="IPR001261">
    <property type="entry name" value="ArgE/DapE_CS"/>
</dbReference>
<sequence precursor="true">MVSFAHFKEGSSVVKWISVSSFTALALFAGSITAAAGPGDTNSSKTAALLQDLLRFDTSNPPGRTIEQAEYLKKIFDAAGIPNEIIKTPDEGRAHFIARLKGDGSKRPVLLAGHSDVVPVERATWTVDPFGGVIKDGFVLGRGAMDFKGGQAVFAQAVLMLAESKKPLARDVIFLAEADEEAGEYGTTWLAKNHWDKIDAEFALNEGGWIFQDKGGVTRQVNITTRDKIYSGLKLEVLGTPTHSSRPMPDSAIGRLTRALAKVSVWDTDPTLTPQTRAYFEALSKSTEGPLAADLSMLAKSEDPAALREAGKRVSEKGDYPLLWHALMRNTVATTIVKAGVKENVIPGAAEAYINVRLVPGSVPWDVLKQVEAAIDDSSVKVSLAGTMSDAEARDYYDKASKAAASSTETELYKALAESSKKVWPQSEVVSALFEAGTDASAWRQRGVPVYGIYPYPLDNNTLERMHGNDERIAVKSLDEGTQMIFDTLSNVAGK</sequence>
<evidence type="ECO:0000313" key="8">
    <source>
        <dbReference type="Proteomes" id="UP000003947"/>
    </source>
</evidence>
<comment type="similarity">
    <text evidence="2">Belongs to the peptidase M20A family.</text>
</comment>
<gene>
    <name evidence="7" type="ORF">MicloDRAFT_00028780</name>
</gene>
<dbReference type="SUPFAM" id="SSF55031">
    <property type="entry name" value="Bacterial exopeptidase dimerisation domain"/>
    <property type="match status" value="1"/>
</dbReference>
<dbReference type="PATRIC" id="fig|864069.3.peg.3111"/>
<dbReference type="Gene3D" id="3.40.630.10">
    <property type="entry name" value="Zn peptidases"/>
    <property type="match status" value="1"/>
</dbReference>
<dbReference type="EMBL" id="JH660645">
    <property type="protein sequence ID" value="EIM26329.1"/>
    <property type="molecule type" value="Genomic_DNA"/>
</dbReference>
<feature type="domain" description="Peptidase M20 dimerisation" evidence="6">
    <location>
        <begin position="231"/>
        <end position="378"/>
    </location>
</feature>
<dbReference type="Gene3D" id="3.30.70.360">
    <property type="match status" value="1"/>
</dbReference>
<accession>I4YQT7</accession>